<keyword evidence="1" id="KW-0597">Phosphoprotein</keyword>
<dbReference type="SUPFAM" id="SSF47370">
    <property type="entry name" value="Bromodomain"/>
    <property type="match status" value="2"/>
</dbReference>
<evidence type="ECO:0000259" key="8">
    <source>
        <dbReference type="PROSITE" id="PS50014"/>
    </source>
</evidence>
<dbReference type="Pfam" id="PF25437">
    <property type="entry name" value="BRWD1_N"/>
    <property type="match status" value="1"/>
</dbReference>
<feature type="compositionally biased region" description="Basic residues" evidence="7">
    <location>
        <begin position="1365"/>
        <end position="1387"/>
    </location>
</feature>
<feature type="repeat" description="WD" evidence="6">
    <location>
        <begin position="342"/>
        <end position="373"/>
    </location>
</feature>
<dbReference type="FunFam" id="1.20.920.10:FF:000008">
    <property type="entry name" value="Bromodomain and WD repeat domain containing 3"/>
    <property type="match status" value="1"/>
</dbReference>
<evidence type="ECO:0000256" key="3">
    <source>
        <dbReference type="ARBA" id="ARBA00022737"/>
    </source>
</evidence>
<feature type="region of interest" description="Disordered" evidence="7">
    <location>
        <begin position="799"/>
        <end position="858"/>
    </location>
</feature>
<dbReference type="PROSITE" id="PS00633">
    <property type="entry name" value="BROMODOMAIN_1"/>
    <property type="match status" value="1"/>
</dbReference>
<dbReference type="Pfam" id="PF25313">
    <property type="entry name" value="BRWD_AD"/>
    <property type="match status" value="1"/>
</dbReference>
<keyword evidence="3" id="KW-0677">Repeat</keyword>
<dbReference type="InterPro" id="IPR001680">
    <property type="entry name" value="WD40_rpt"/>
</dbReference>
<dbReference type="InterPro" id="IPR001487">
    <property type="entry name" value="Bromodomain"/>
</dbReference>
<dbReference type="PROSITE" id="PS00678">
    <property type="entry name" value="WD_REPEATS_1"/>
    <property type="match status" value="1"/>
</dbReference>
<evidence type="ECO:0000256" key="6">
    <source>
        <dbReference type="PROSITE-ProRule" id="PRU00221"/>
    </source>
</evidence>
<evidence type="ECO:0000256" key="2">
    <source>
        <dbReference type="ARBA" id="ARBA00022574"/>
    </source>
</evidence>
<dbReference type="Ensembl" id="ENSSAUT00010046467.1">
    <property type="protein sequence ID" value="ENSSAUP00010044171.1"/>
    <property type="gene ID" value="ENSSAUG00010018048.1"/>
</dbReference>
<keyword evidence="2 6" id="KW-0853">WD repeat</keyword>
<dbReference type="Gene3D" id="1.20.920.10">
    <property type="entry name" value="Bromodomain-like"/>
    <property type="match status" value="2"/>
</dbReference>
<dbReference type="FunFam" id="2.130.10.10:FF:001135">
    <property type="entry name" value="Bromodomain and WD repeat domain containing 3"/>
    <property type="match status" value="1"/>
</dbReference>
<feature type="repeat" description="WD" evidence="6">
    <location>
        <begin position="160"/>
        <end position="201"/>
    </location>
</feature>
<evidence type="ECO:0000313" key="10">
    <source>
        <dbReference type="Proteomes" id="UP000472265"/>
    </source>
</evidence>
<feature type="repeat" description="WD" evidence="6">
    <location>
        <begin position="244"/>
        <end position="280"/>
    </location>
</feature>
<feature type="domain" description="Bromo" evidence="8">
    <location>
        <begin position="1101"/>
        <end position="1171"/>
    </location>
</feature>
<dbReference type="Pfam" id="PF00400">
    <property type="entry name" value="WD40"/>
    <property type="match status" value="5"/>
</dbReference>
<keyword evidence="10" id="KW-1185">Reference proteome</keyword>
<reference evidence="9" key="3">
    <citation type="submission" date="2025-09" db="UniProtKB">
        <authorList>
            <consortium name="Ensembl"/>
        </authorList>
    </citation>
    <scope>IDENTIFICATION</scope>
</reference>
<dbReference type="SMART" id="SM00297">
    <property type="entry name" value="BROMO"/>
    <property type="match status" value="2"/>
</dbReference>
<dbReference type="PROSITE" id="PS50014">
    <property type="entry name" value="BROMODOMAIN_2"/>
    <property type="match status" value="2"/>
</dbReference>
<evidence type="ECO:0000313" key="9">
    <source>
        <dbReference type="Ensembl" id="ENSSAUP00010044171.1"/>
    </source>
</evidence>
<dbReference type="GeneTree" id="ENSGT00950000183107"/>
<dbReference type="PANTHER" id="PTHR16266:SF25">
    <property type="entry name" value="BROMODOMAIN AND WD REPEAT-CONTAINING PROTEIN 3"/>
    <property type="match status" value="1"/>
</dbReference>
<organism evidence="9 10">
    <name type="scientific">Sparus aurata</name>
    <name type="common">Gilthead sea bream</name>
    <dbReference type="NCBI Taxonomy" id="8175"/>
    <lineage>
        <taxon>Eukaryota</taxon>
        <taxon>Metazoa</taxon>
        <taxon>Chordata</taxon>
        <taxon>Craniata</taxon>
        <taxon>Vertebrata</taxon>
        <taxon>Euteleostomi</taxon>
        <taxon>Actinopterygii</taxon>
        <taxon>Neopterygii</taxon>
        <taxon>Teleostei</taxon>
        <taxon>Neoteleostei</taxon>
        <taxon>Acanthomorphata</taxon>
        <taxon>Eupercaria</taxon>
        <taxon>Spariformes</taxon>
        <taxon>Sparidae</taxon>
        <taxon>Sparus</taxon>
    </lineage>
</organism>
<dbReference type="CDD" id="cd05529">
    <property type="entry name" value="Bromo_WDR9_I_like"/>
    <property type="match status" value="1"/>
</dbReference>
<feature type="region of interest" description="Disordered" evidence="7">
    <location>
        <begin position="1345"/>
        <end position="1388"/>
    </location>
</feature>
<dbReference type="GO" id="GO:0007010">
    <property type="term" value="P:cytoskeleton organization"/>
    <property type="evidence" value="ECO:0007669"/>
    <property type="project" value="TreeGrafter"/>
</dbReference>
<dbReference type="PANTHER" id="PTHR16266">
    <property type="entry name" value="WD REPEAT DOMAIN 9"/>
    <property type="match status" value="1"/>
</dbReference>
<dbReference type="InterPro" id="IPR052060">
    <property type="entry name" value="Bromo_WD_repeat"/>
</dbReference>
<dbReference type="InterPro" id="IPR015943">
    <property type="entry name" value="WD40/YVTN_repeat-like_dom_sf"/>
</dbReference>
<reference evidence="9" key="1">
    <citation type="submission" date="2021-04" db="EMBL/GenBank/DDBJ databases">
        <authorList>
            <consortium name="Wellcome Sanger Institute Data Sharing"/>
        </authorList>
    </citation>
    <scope>NUCLEOTIDE SEQUENCE [LARGE SCALE GENOMIC DNA]</scope>
</reference>
<feature type="domain" description="Bromo" evidence="8">
    <location>
        <begin position="1237"/>
        <end position="1307"/>
    </location>
</feature>
<dbReference type="PROSITE" id="PS50294">
    <property type="entry name" value="WD_REPEATS_REGION"/>
    <property type="match status" value="4"/>
</dbReference>
<evidence type="ECO:0000256" key="7">
    <source>
        <dbReference type="SAM" id="MobiDB-lite"/>
    </source>
</evidence>
<dbReference type="PROSITE" id="PS50082">
    <property type="entry name" value="WD_REPEATS_2"/>
    <property type="match status" value="5"/>
</dbReference>
<evidence type="ECO:0000256" key="1">
    <source>
        <dbReference type="ARBA" id="ARBA00022553"/>
    </source>
</evidence>
<dbReference type="GO" id="GO:0008360">
    <property type="term" value="P:regulation of cell shape"/>
    <property type="evidence" value="ECO:0007669"/>
    <property type="project" value="TreeGrafter"/>
</dbReference>
<dbReference type="Proteomes" id="UP000472265">
    <property type="component" value="Chromosome 13"/>
</dbReference>
<evidence type="ECO:0000256" key="5">
    <source>
        <dbReference type="PROSITE-ProRule" id="PRU00035"/>
    </source>
</evidence>
<gene>
    <name evidence="9" type="primary">BRWD3</name>
    <name evidence="9" type="synonym">brwd3</name>
</gene>
<feature type="repeat" description="WD" evidence="6">
    <location>
        <begin position="443"/>
        <end position="485"/>
    </location>
</feature>
<dbReference type="Pfam" id="PF00439">
    <property type="entry name" value="Bromodomain"/>
    <property type="match status" value="2"/>
</dbReference>
<reference evidence="9" key="2">
    <citation type="submission" date="2025-08" db="UniProtKB">
        <authorList>
            <consortium name="Ensembl"/>
        </authorList>
    </citation>
    <scope>IDENTIFICATION</scope>
</reference>
<keyword evidence="4 5" id="KW-0103">Bromodomain</keyword>
<dbReference type="InterPro" id="IPR057452">
    <property type="entry name" value="BRWD/PHIP_N"/>
</dbReference>
<dbReference type="InterPro" id="IPR019775">
    <property type="entry name" value="WD40_repeat_CS"/>
</dbReference>
<evidence type="ECO:0000256" key="4">
    <source>
        <dbReference type="ARBA" id="ARBA00023117"/>
    </source>
</evidence>
<dbReference type="PRINTS" id="PR00503">
    <property type="entry name" value="BROMODOMAIN"/>
</dbReference>
<proteinExistence type="predicted"/>
<dbReference type="Gene3D" id="2.130.10.10">
    <property type="entry name" value="YVTN repeat-like/Quinoprotein amine dehydrogenase"/>
    <property type="match status" value="3"/>
</dbReference>
<dbReference type="SMART" id="SM00320">
    <property type="entry name" value="WD40"/>
    <property type="match status" value="8"/>
</dbReference>
<feature type="repeat" description="WD" evidence="6">
    <location>
        <begin position="202"/>
        <end position="243"/>
    </location>
</feature>
<dbReference type="GO" id="GO:0005634">
    <property type="term" value="C:nucleus"/>
    <property type="evidence" value="ECO:0007669"/>
    <property type="project" value="TreeGrafter"/>
</dbReference>
<dbReference type="InterPro" id="IPR036322">
    <property type="entry name" value="WD40_repeat_dom_sf"/>
</dbReference>
<feature type="region of interest" description="Disordered" evidence="7">
    <location>
        <begin position="116"/>
        <end position="137"/>
    </location>
</feature>
<dbReference type="InterPro" id="IPR036427">
    <property type="entry name" value="Bromodomain-like_sf"/>
</dbReference>
<dbReference type="GO" id="GO:0006357">
    <property type="term" value="P:regulation of transcription by RNA polymerase II"/>
    <property type="evidence" value="ECO:0007669"/>
    <property type="project" value="TreeGrafter"/>
</dbReference>
<accession>A0A671X1I1</accession>
<dbReference type="InterPro" id="IPR057451">
    <property type="entry name" value="BRWD/PHIP_AD"/>
</dbReference>
<dbReference type="InterPro" id="IPR018359">
    <property type="entry name" value="Bromodomain_CS"/>
</dbReference>
<dbReference type="SUPFAM" id="SSF50978">
    <property type="entry name" value="WD40 repeat-like"/>
    <property type="match status" value="1"/>
</dbReference>
<dbReference type="FunFam" id="2.130.10.10:FF:000023">
    <property type="entry name" value="Bromodomain and WD repeat domain containing 1"/>
    <property type="match status" value="1"/>
</dbReference>
<protein>
    <submittedName>
        <fullName evidence="9">Bromodomain and WD repeat domain containing 3</fullName>
    </submittedName>
</protein>
<dbReference type="FunFam" id="1.20.920.10:FF:000066">
    <property type="entry name" value="Transcription initiation factor TFIID subunit 1"/>
    <property type="match status" value="1"/>
</dbReference>
<sequence length="1435" mass="161753">MAREQLIYLSFFSELYYLIARFLQSGPCKKAAQLVPERWSWDGKKYKRTFQDWVIMNQHIPADYLLHVCQRIGPLIEKEIPPSVPGVQTLLGLGRQSLLRTTKSCSHKVCSGSAVAALHRGRPPEPPVSNGGPPNATGLARIGQALPSSTYQHMKIHKRILGHLSSVYCVAFDRTGRRIFTGSDDCLVKIWATDDGRLLATLRGHSAEICDMGVNHENSLLASASCDKTIRLWCLRTCAPITVLQAHGASITSIQFCPAVKGTTRYLASTGADGMVCFWKWHSISMKFNDQPVKFVERSRPGVQVSTSSFSSGGMFMATGGTDHLIRVYYLGAETPMKVSEMDAHTDKVVVVQFSNNSDRFVSGSRDGTARIWHYQQQEWKSITLDMACSTTFYGAISVSVNCLGLVVTMVAWDRADSTVITAVSNYLLKVWSTASGQLLHILSGHDDEVFVLEAHPFDSRIMLSAGHDGNIYMWDLTKGAKIRNFFNMIEGQGHGAIFDCKFSADGQHFACTDSHGHLLIFGFGCSRPYEKIPDQMFFHTDYRPLIRDANNYVLDEQTQQAPHLMPPPFLVDVDGNPHPPQFQRLVPGRESCNEEQLVPQLGYMANSKALSQVLGQQTADNRESLLDNLIRQLQNEQDVLQIAEPEAVEAEVGFSVFLADDAADVVVSSPADDSHRSGQVDGVWQMQHNALRSQVATERDLLAWSRRVVVNEVQQGTVLEECRKAKGDMECSLYNAERRKKPAACTPKVQCSSLHSCFHNSQIPLISIQSCFPHFSTLCRPLFILSDSSSEYSDWTADAGINLQPPKRSTRRPVQPQGYSSSEEEEGDNTAKDAKKKENEKRKKPKETKQKPTSSLAGLDAEEWLPPSWIMETIPRRSPFVPQMGDELIYFKQGHQAYVRAVRRAKAYSINPQKQPWNRLDLRDQESVKVVGIKYEVGPPTLCCLKLAFLDPVSGKMTGDSFSLKYHDMPDVIDFLVLLQFYNEAKEHNWQPGLRFRSIIDDAWWFGSVEDQEPLQLEYPDSLFQCYAVKWDNGEREKMSPWDMEPIPEEAALPEQVGDGVEVAEEELKALLYTPQEGEWGAHTRDEDCERVIHGIDQLLTLEVAKAFTSPVNLRDYPLYCTVVAYPTDLSTIRKRLENRFYRRISALMWEVRYIEHNARTFNEPQSPIVASAKVVTDVLLHYIGDQSCTDILDLHHKLKAEISSGGEATNSQKRGVVLNVKAWRGQCRELVRRMITSPDSEPFRQPVDLFEYPDYRDIIDTPMDLSTVSETLCEGNYENPMEFAKDVRLIFSNSKAYTPNKKSQIYTMTLSLSAFFEKNIISIISDYKSACQNERRARQRLSYRDRLHNGGSSPPISPSPSPKGKHKSGKVSKPKKSRTSTKNRSQRPYQGKIVLLWLNVFSGRCVVLDLDQEKKLYLSFALLCKSLTSSEKV</sequence>
<dbReference type="CDD" id="cd00200">
    <property type="entry name" value="WD40"/>
    <property type="match status" value="1"/>
</dbReference>
<feature type="compositionally biased region" description="Basic and acidic residues" evidence="7">
    <location>
        <begin position="830"/>
        <end position="842"/>
    </location>
</feature>
<name>A0A671X1I1_SPAAU</name>